<gene>
    <name evidence="1" type="ORF">SAMN05216221_1836</name>
</gene>
<evidence type="ECO:0000313" key="2">
    <source>
        <dbReference type="Proteomes" id="UP000243359"/>
    </source>
</evidence>
<organism evidence="1 2">
    <name type="scientific">Pseudomonas oryzae</name>
    <dbReference type="NCBI Taxonomy" id="1392877"/>
    <lineage>
        <taxon>Bacteria</taxon>
        <taxon>Pseudomonadati</taxon>
        <taxon>Pseudomonadota</taxon>
        <taxon>Gammaproteobacteria</taxon>
        <taxon>Pseudomonadales</taxon>
        <taxon>Pseudomonadaceae</taxon>
        <taxon>Pseudomonas</taxon>
    </lineage>
</organism>
<dbReference type="OrthoDB" id="6958374at2"/>
<dbReference type="RefSeq" id="WP_090348654.1">
    <property type="nucleotide sequence ID" value="NZ_LT629751.1"/>
</dbReference>
<evidence type="ECO:0000313" key="1">
    <source>
        <dbReference type="EMBL" id="SDS44499.1"/>
    </source>
</evidence>
<name>A0A1H1SAZ8_9PSED</name>
<sequence>MNCPQPLVRLAPITTGLLARNPRVLLAGQHQPALLRYLDGWPKRWACPRTFLIRFARSEAADLGRFAPNSFDFAVIHAPDREQLEPTISALVRVARQGLITRRCAQG</sequence>
<accession>A0A1H1SAZ8</accession>
<evidence type="ECO:0008006" key="3">
    <source>
        <dbReference type="Google" id="ProtNLM"/>
    </source>
</evidence>
<protein>
    <recommendedName>
        <fullName evidence="3">Class I SAM-dependent methyltransferase</fullName>
    </recommendedName>
</protein>
<reference evidence="2" key="1">
    <citation type="submission" date="2016-10" db="EMBL/GenBank/DDBJ databases">
        <authorList>
            <person name="Varghese N."/>
            <person name="Submissions S."/>
        </authorList>
    </citation>
    <scope>NUCLEOTIDE SEQUENCE [LARGE SCALE GENOMIC DNA]</scope>
    <source>
        <strain evidence="2">KCTC 32247</strain>
    </source>
</reference>
<dbReference type="AlphaFoldDB" id="A0A1H1SAZ8"/>
<dbReference type="Proteomes" id="UP000243359">
    <property type="component" value="Chromosome I"/>
</dbReference>
<dbReference type="STRING" id="1392877.SAMN05216221_1836"/>
<keyword evidence="2" id="KW-1185">Reference proteome</keyword>
<dbReference type="EMBL" id="LT629751">
    <property type="protein sequence ID" value="SDS44499.1"/>
    <property type="molecule type" value="Genomic_DNA"/>
</dbReference>
<proteinExistence type="predicted"/>